<dbReference type="PANTHER" id="PTHR24015:SF739">
    <property type="entry name" value="OS03G0644200 PROTEIN"/>
    <property type="match status" value="1"/>
</dbReference>
<dbReference type="Proteomes" id="UP001237642">
    <property type="component" value="Unassembled WGS sequence"/>
</dbReference>
<name>A0AAD8M0B9_9APIA</name>
<dbReference type="PROSITE" id="PS51375">
    <property type="entry name" value="PPR"/>
    <property type="match status" value="2"/>
</dbReference>
<dbReference type="NCBIfam" id="TIGR00756">
    <property type="entry name" value="PPR"/>
    <property type="match status" value="2"/>
</dbReference>
<dbReference type="Pfam" id="PF01535">
    <property type="entry name" value="PPR"/>
    <property type="match status" value="1"/>
</dbReference>
<dbReference type="GO" id="GO:0003723">
    <property type="term" value="F:RNA binding"/>
    <property type="evidence" value="ECO:0007669"/>
    <property type="project" value="InterPro"/>
</dbReference>
<dbReference type="Gene3D" id="1.25.40.10">
    <property type="entry name" value="Tetratricopeptide repeat domain"/>
    <property type="match status" value="2"/>
</dbReference>
<dbReference type="AlphaFoldDB" id="A0AAD8M0B9"/>
<evidence type="ECO:0000313" key="3">
    <source>
        <dbReference type="EMBL" id="KAK1355024.1"/>
    </source>
</evidence>
<dbReference type="InterPro" id="IPR046960">
    <property type="entry name" value="PPR_At4g14850-like_plant"/>
</dbReference>
<organism evidence="3 4">
    <name type="scientific">Heracleum sosnowskyi</name>
    <dbReference type="NCBI Taxonomy" id="360622"/>
    <lineage>
        <taxon>Eukaryota</taxon>
        <taxon>Viridiplantae</taxon>
        <taxon>Streptophyta</taxon>
        <taxon>Embryophyta</taxon>
        <taxon>Tracheophyta</taxon>
        <taxon>Spermatophyta</taxon>
        <taxon>Magnoliopsida</taxon>
        <taxon>eudicotyledons</taxon>
        <taxon>Gunneridae</taxon>
        <taxon>Pentapetalae</taxon>
        <taxon>asterids</taxon>
        <taxon>campanulids</taxon>
        <taxon>Apiales</taxon>
        <taxon>Apiaceae</taxon>
        <taxon>Apioideae</taxon>
        <taxon>apioid superclade</taxon>
        <taxon>Tordylieae</taxon>
        <taxon>Tordyliinae</taxon>
        <taxon>Heracleum</taxon>
    </lineage>
</organism>
<dbReference type="Pfam" id="PF13041">
    <property type="entry name" value="PPR_2"/>
    <property type="match status" value="2"/>
</dbReference>
<keyword evidence="1" id="KW-0677">Repeat</keyword>
<dbReference type="EMBL" id="JAUIZM010000011">
    <property type="protein sequence ID" value="KAK1355024.1"/>
    <property type="molecule type" value="Genomic_DNA"/>
</dbReference>
<dbReference type="FunFam" id="1.25.40.10:FF:002010">
    <property type="entry name" value="Os12g0109800 protein"/>
    <property type="match status" value="1"/>
</dbReference>
<reference evidence="3" key="2">
    <citation type="submission" date="2023-05" db="EMBL/GenBank/DDBJ databases">
        <authorList>
            <person name="Schelkunov M.I."/>
        </authorList>
    </citation>
    <scope>NUCLEOTIDE SEQUENCE</scope>
    <source>
        <strain evidence="3">Hsosn_3</strain>
        <tissue evidence="3">Leaf</tissue>
    </source>
</reference>
<dbReference type="InterPro" id="IPR002885">
    <property type="entry name" value="PPR_rpt"/>
</dbReference>
<sequence>MLFLYKRNQIVKTKEIYHASPHPKLQTRTSCTKTRGVALHLTTQKVNGSTSIRRQVSESTPGYESWQQSQTQEIVDLLHDCAKNRSIRDTEAVHGYILKCSVPEEDLLVLMNHVAYSYSKCSDYSAAKLVFDNLPQRNTFSWTVMIAGSMDNGFLSDGIEYFSKMKEDGILPDAFAYSAIIQLCIGTECVDGGKAVHAQIVKRGFACHTFVSTSLLNMYAKLGEIDDSCRVFDNMKEHSEVSWAALISGLTANDFYHEAFNSFLTMKKEGFTPNTFTVTSVLKAVGMLGDVGKGKQVHKYVSESGSWNDYEVWVSTNGPKC</sequence>
<accession>A0AAD8M0B9</accession>
<dbReference type="FunFam" id="1.25.40.10:FF:000343">
    <property type="entry name" value="Pentatricopeptide repeat-containing protein At3g58590"/>
    <property type="match status" value="1"/>
</dbReference>
<dbReference type="GO" id="GO:0009451">
    <property type="term" value="P:RNA modification"/>
    <property type="evidence" value="ECO:0007669"/>
    <property type="project" value="InterPro"/>
</dbReference>
<proteinExistence type="predicted"/>
<feature type="repeat" description="PPR" evidence="2">
    <location>
        <begin position="138"/>
        <end position="172"/>
    </location>
</feature>
<dbReference type="PANTHER" id="PTHR24015">
    <property type="entry name" value="OS07G0578800 PROTEIN-RELATED"/>
    <property type="match status" value="1"/>
</dbReference>
<gene>
    <name evidence="3" type="ORF">POM88_048280</name>
</gene>
<evidence type="ECO:0008006" key="5">
    <source>
        <dbReference type="Google" id="ProtNLM"/>
    </source>
</evidence>
<evidence type="ECO:0000313" key="4">
    <source>
        <dbReference type="Proteomes" id="UP001237642"/>
    </source>
</evidence>
<comment type="caution">
    <text evidence="3">The sequence shown here is derived from an EMBL/GenBank/DDBJ whole genome shotgun (WGS) entry which is preliminary data.</text>
</comment>
<dbReference type="InterPro" id="IPR011990">
    <property type="entry name" value="TPR-like_helical_dom_sf"/>
</dbReference>
<evidence type="ECO:0000256" key="2">
    <source>
        <dbReference type="PROSITE-ProRule" id="PRU00708"/>
    </source>
</evidence>
<evidence type="ECO:0000256" key="1">
    <source>
        <dbReference type="ARBA" id="ARBA00022737"/>
    </source>
</evidence>
<keyword evidence="4" id="KW-1185">Reference proteome</keyword>
<feature type="repeat" description="PPR" evidence="2">
    <location>
        <begin position="239"/>
        <end position="273"/>
    </location>
</feature>
<protein>
    <recommendedName>
        <fullName evidence="5">Pentatricopeptide repeat-containing protein</fullName>
    </recommendedName>
</protein>
<reference evidence="3" key="1">
    <citation type="submission" date="2023-02" db="EMBL/GenBank/DDBJ databases">
        <title>Genome of toxic invasive species Heracleum sosnowskyi carries increased number of genes despite the absence of recent whole-genome duplications.</title>
        <authorList>
            <person name="Schelkunov M."/>
            <person name="Shtratnikova V."/>
            <person name="Makarenko M."/>
            <person name="Klepikova A."/>
            <person name="Omelchenko D."/>
            <person name="Novikova G."/>
            <person name="Obukhova E."/>
            <person name="Bogdanov V."/>
            <person name="Penin A."/>
            <person name="Logacheva M."/>
        </authorList>
    </citation>
    <scope>NUCLEOTIDE SEQUENCE</scope>
    <source>
        <strain evidence="3">Hsosn_3</strain>
        <tissue evidence="3">Leaf</tissue>
    </source>
</reference>